<evidence type="ECO:0000256" key="3">
    <source>
        <dbReference type="ARBA" id="ARBA00022729"/>
    </source>
</evidence>
<dbReference type="Proteomes" id="UP001589605">
    <property type="component" value="Unassembled WGS sequence"/>
</dbReference>
<evidence type="ECO:0000313" key="9">
    <source>
        <dbReference type="EMBL" id="MFB9053581.1"/>
    </source>
</evidence>
<gene>
    <name evidence="9" type="ORF">ACFFVB_10875</name>
</gene>
<evidence type="ECO:0000256" key="1">
    <source>
        <dbReference type="ARBA" id="ARBA00004442"/>
    </source>
</evidence>
<dbReference type="RefSeq" id="WP_382382763.1">
    <property type="nucleotide sequence ID" value="NZ_JBHMEZ010000011.1"/>
</dbReference>
<dbReference type="EMBL" id="JBHMEZ010000011">
    <property type="protein sequence ID" value="MFB9053581.1"/>
    <property type="molecule type" value="Genomic_DNA"/>
</dbReference>
<comment type="caution">
    <text evidence="9">The sequence shown here is derived from an EMBL/GenBank/DDBJ whole genome shotgun (WGS) entry which is preliminary data.</text>
</comment>
<accession>A0ABV5F2A9</accession>
<name>A0ABV5F2A9_9FLAO</name>
<keyword evidence="4" id="KW-0472">Membrane</keyword>
<keyword evidence="10" id="KW-1185">Reference proteome</keyword>
<protein>
    <submittedName>
        <fullName evidence="9">RagB/SusD family nutrient uptake outer membrane protein</fullName>
    </submittedName>
</protein>
<dbReference type="SUPFAM" id="SSF48452">
    <property type="entry name" value="TPR-like"/>
    <property type="match status" value="1"/>
</dbReference>
<evidence type="ECO:0000313" key="10">
    <source>
        <dbReference type="Proteomes" id="UP001589605"/>
    </source>
</evidence>
<dbReference type="InterPro" id="IPR012944">
    <property type="entry name" value="SusD_RagB_dom"/>
</dbReference>
<dbReference type="InterPro" id="IPR011990">
    <property type="entry name" value="TPR-like_helical_dom_sf"/>
</dbReference>
<evidence type="ECO:0000256" key="4">
    <source>
        <dbReference type="ARBA" id="ARBA00023136"/>
    </source>
</evidence>
<evidence type="ECO:0000259" key="8">
    <source>
        <dbReference type="Pfam" id="PF14322"/>
    </source>
</evidence>
<dbReference type="InterPro" id="IPR033985">
    <property type="entry name" value="SusD-like_N"/>
</dbReference>
<sequence length="506" mass="56167">MKKYIKIITLGILILFNYTSCSSDFTEVEPIGKVNEVDFLSTDEEAESVIYGIYDLMAWNYNRDWNSAFFIKVLPGDIANAGSTIGDQPALQQLDDFQYVADNPVITGVWEGYYKTIGLANVLIEKLEVSELSTKDKFIAEAKFLRAYSYLELVTLYGGVPLRISTPTSINEFALARSTKSEVYVQIENDLADAINGLPARSAIAQPFRISKEAAEAVLGKVYLFQEKYDLAAIEFEKVISSQAFDLEPDFADVWSSSSENGMESLIELTYVSTEAYSWGNFPWGGRPESNIHAQLMGPRGDVFDVAAIGVANGWGFNLPTSKIGTAFDAAGDVTRKNATLISEADLVASGGNVYPPDTGIHDYEGYVRLKYTTRPEDTAGPTTELNFGINWRLLRYADVLLMAAESYNKNNEDSKALIELNKVRSRANLTDVTATGTALFDAIVKERELELAFEGQRFWDLIRWGLAETELSSLGYTSKNEVFPIPANEISRNTLINQEDQNPGY</sequence>
<evidence type="ECO:0000256" key="5">
    <source>
        <dbReference type="ARBA" id="ARBA00023237"/>
    </source>
</evidence>
<evidence type="ECO:0000256" key="2">
    <source>
        <dbReference type="ARBA" id="ARBA00006275"/>
    </source>
</evidence>
<dbReference type="Pfam" id="PF14322">
    <property type="entry name" value="SusD-like_3"/>
    <property type="match status" value="1"/>
</dbReference>
<dbReference type="CDD" id="cd08977">
    <property type="entry name" value="SusD"/>
    <property type="match status" value="1"/>
</dbReference>
<comment type="similarity">
    <text evidence="2">Belongs to the SusD family.</text>
</comment>
<feature type="signal peptide" evidence="6">
    <location>
        <begin position="1"/>
        <end position="22"/>
    </location>
</feature>
<dbReference type="Pfam" id="PF07980">
    <property type="entry name" value="SusD_RagB"/>
    <property type="match status" value="1"/>
</dbReference>
<evidence type="ECO:0000256" key="6">
    <source>
        <dbReference type="SAM" id="SignalP"/>
    </source>
</evidence>
<evidence type="ECO:0000259" key="7">
    <source>
        <dbReference type="Pfam" id="PF07980"/>
    </source>
</evidence>
<feature type="chain" id="PRO_5045729623" evidence="6">
    <location>
        <begin position="23"/>
        <end position="506"/>
    </location>
</feature>
<reference evidence="9 10" key="1">
    <citation type="submission" date="2024-09" db="EMBL/GenBank/DDBJ databases">
        <authorList>
            <person name="Sun Q."/>
            <person name="Mori K."/>
        </authorList>
    </citation>
    <scope>NUCLEOTIDE SEQUENCE [LARGE SCALE GENOMIC DNA]</scope>
    <source>
        <strain evidence="9 10">CECT 8286</strain>
    </source>
</reference>
<organism evidence="9 10">
    <name type="scientific">Formosa undariae</name>
    <dbReference type="NCBI Taxonomy" id="1325436"/>
    <lineage>
        <taxon>Bacteria</taxon>
        <taxon>Pseudomonadati</taxon>
        <taxon>Bacteroidota</taxon>
        <taxon>Flavobacteriia</taxon>
        <taxon>Flavobacteriales</taxon>
        <taxon>Flavobacteriaceae</taxon>
        <taxon>Formosa</taxon>
    </lineage>
</organism>
<feature type="domain" description="SusD-like N-terminal" evidence="8">
    <location>
        <begin position="66"/>
        <end position="224"/>
    </location>
</feature>
<dbReference type="Gene3D" id="1.25.40.390">
    <property type="match status" value="1"/>
</dbReference>
<feature type="domain" description="RagB/SusD" evidence="7">
    <location>
        <begin position="351"/>
        <end position="473"/>
    </location>
</feature>
<keyword evidence="5" id="KW-0998">Cell outer membrane</keyword>
<comment type="subcellular location">
    <subcellularLocation>
        <location evidence="1">Cell outer membrane</location>
    </subcellularLocation>
</comment>
<proteinExistence type="inferred from homology"/>
<keyword evidence="3 6" id="KW-0732">Signal</keyword>